<organism evidence="7 8">
    <name type="scientific">Thalassospira profundimaris</name>
    <dbReference type="NCBI Taxonomy" id="502049"/>
    <lineage>
        <taxon>Bacteria</taxon>
        <taxon>Pseudomonadati</taxon>
        <taxon>Pseudomonadota</taxon>
        <taxon>Alphaproteobacteria</taxon>
        <taxon>Rhodospirillales</taxon>
        <taxon>Thalassospiraceae</taxon>
        <taxon>Thalassospira</taxon>
    </lineage>
</organism>
<dbReference type="OrthoDB" id="9775250at2"/>
<sequence length="220" mass="23798">MTLEIKKLNVSIGNIPILRDVSLTVPSGQMFGLIGHNGAGKTTLMRAIMGLLDADDGSITFDGKDLRKTADFGRAKGGISYMPEDRRLIPSLTVEENILLPAWTNGIADAKERLEWVYDLLPEIAQFRARRALQLSGGQQKLVALGRALMPGRKLLLLDEPFEGVAPVLSRRLSEVISNLGSSGLCVLISESDDTHSADLVTGSYRIERGTVSPSDTQPA</sequence>
<evidence type="ECO:0000259" key="6">
    <source>
        <dbReference type="PROSITE" id="PS50893"/>
    </source>
</evidence>
<evidence type="ECO:0000313" key="7">
    <source>
        <dbReference type="EMBL" id="RCK31097.1"/>
    </source>
</evidence>
<dbReference type="SUPFAM" id="SSF52540">
    <property type="entry name" value="P-loop containing nucleoside triphosphate hydrolases"/>
    <property type="match status" value="1"/>
</dbReference>
<keyword evidence="4 7" id="KW-0067">ATP-binding</keyword>
<gene>
    <name evidence="7" type="ORF">TH19_21910</name>
</gene>
<dbReference type="Proteomes" id="UP000253226">
    <property type="component" value="Unassembled WGS sequence"/>
</dbReference>
<keyword evidence="2" id="KW-0813">Transport</keyword>
<dbReference type="Pfam" id="PF00005">
    <property type="entry name" value="ABC_tran"/>
    <property type="match status" value="1"/>
</dbReference>
<keyword evidence="3" id="KW-0547">Nucleotide-binding</keyword>
<keyword evidence="5" id="KW-0029">Amino-acid transport</keyword>
<reference evidence="7 8" key="1">
    <citation type="submission" date="2014-07" db="EMBL/GenBank/DDBJ databases">
        <title>Draft genome sequence of Thalassospira profundimaris 35.</title>
        <authorList>
            <person name="Lai Q."/>
            <person name="Shao Z."/>
        </authorList>
    </citation>
    <scope>NUCLEOTIDE SEQUENCE [LARGE SCALE GENOMIC DNA]</scope>
    <source>
        <strain evidence="7 8">35</strain>
    </source>
</reference>
<dbReference type="InterPro" id="IPR003439">
    <property type="entry name" value="ABC_transporter-like_ATP-bd"/>
</dbReference>
<dbReference type="GO" id="GO:0015807">
    <property type="term" value="P:L-amino acid transport"/>
    <property type="evidence" value="ECO:0007669"/>
    <property type="project" value="TreeGrafter"/>
</dbReference>
<evidence type="ECO:0000313" key="8">
    <source>
        <dbReference type="Proteomes" id="UP000253226"/>
    </source>
</evidence>
<dbReference type="GO" id="GO:0005524">
    <property type="term" value="F:ATP binding"/>
    <property type="evidence" value="ECO:0007669"/>
    <property type="project" value="UniProtKB-KW"/>
</dbReference>
<evidence type="ECO:0000256" key="2">
    <source>
        <dbReference type="ARBA" id="ARBA00022448"/>
    </source>
</evidence>
<name>A0A367VYL3_9PROT</name>
<dbReference type="InterPro" id="IPR017871">
    <property type="entry name" value="ABC_transporter-like_CS"/>
</dbReference>
<protein>
    <submittedName>
        <fullName evidence="7">ABC transporter ATP-binding protein</fullName>
    </submittedName>
</protein>
<dbReference type="Gene3D" id="3.40.50.300">
    <property type="entry name" value="P-loop containing nucleotide triphosphate hydrolases"/>
    <property type="match status" value="1"/>
</dbReference>
<dbReference type="GO" id="GO:0016887">
    <property type="term" value="F:ATP hydrolysis activity"/>
    <property type="evidence" value="ECO:0007669"/>
    <property type="project" value="InterPro"/>
</dbReference>
<dbReference type="GO" id="GO:0015658">
    <property type="term" value="F:branched-chain amino acid transmembrane transporter activity"/>
    <property type="evidence" value="ECO:0007669"/>
    <property type="project" value="TreeGrafter"/>
</dbReference>
<feature type="domain" description="ABC transporter" evidence="6">
    <location>
        <begin position="3"/>
        <end position="220"/>
    </location>
</feature>
<proteinExistence type="inferred from homology"/>
<dbReference type="PANTHER" id="PTHR43820:SF4">
    <property type="entry name" value="HIGH-AFFINITY BRANCHED-CHAIN AMINO ACID TRANSPORT ATP-BINDING PROTEIN LIVF"/>
    <property type="match status" value="1"/>
</dbReference>
<dbReference type="SMART" id="SM00382">
    <property type="entry name" value="AAA"/>
    <property type="match status" value="1"/>
</dbReference>
<dbReference type="EMBL" id="JPWF01000023">
    <property type="protein sequence ID" value="RCK31097.1"/>
    <property type="molecule type" value="Genomic_DNA"/>
</dbReference>
<dbReference type="PROSITE" id="PS00211">
    <property type="entry name" value="ABC_TRANSPORTER_1"/>
    <property type="match status" value="1"/>
</dbReference>
<dbReference type="PROSITE" id="PS50893">
    <property type="entry name" value="ABC_TRANSPORTER_2"/>
    <property type="match status" value="1"/>
</dbReference>
<accession>A0A367VYL3</accession>
<comment type="caution">
    <text evidence="7">The sequence shown here is derived from an EMBL/GenBank/DDBJ whole genome shotgun (WGS) entry which is preliminary data.</text>
</comment>
<evidence type="ECO:0000256" key="5">
    <source>
        <dbReference type="ARBA" id="ARBA00022970"/>
    </source>
</evidence>
<evidence type="ECO:0000256" key="4">
    <source>
        <dbReference type="ARBA" id="ARBA00022840"/>
    </source>
</evidence>
<dbReference type="InterPro" id="IPR027417">
    <property type="entry name" value="P-loop_NTPase"/>
</dbReference>
<evidence type="ECO:0000256" key="3">
    <source>
        <dbReference type="ARBA" id="ARBA00022741"/>
    </source>
</evidence>
<dbReference type="PANTHER" id="PTHR43820">
    <property type="entry name" value="HIGH-AFFINITY BRANCHED-CHAIN AMINO ACID TRANSPORT ATP-BINDING PROTEIN LIVF"/>
    <property type="match status" value="1"/>
</dbReference>
<dbReference type="AlphaFoldDB" id="A0A367VYL3"/>
<dbReference type="RefSeq" id="WP_114104362.1">
    <property type="nucleotide sequence ID" value="NZ_JPWF01000023.1"/>
</dbReference>
<comment type="similarity">
    <text evidence="1">Belongs to the ABC transporter superfamily.</text>
</comment>
<dbReference type="InterPro" id="IPR003593">
    <property type="entry name" value="AAA+_ATPase"/>
</dbReference>
<dbReference type="InterPro" id="IPR052156">
    <property type="entry name" value="BCAA_Transport_ATP-bd_LivF"/>
</dbReference>
<evidence type="ECO:0000256" key="1">
    <source>
        <dbReference type="ARBA" id="ARBA00005417"/>
    </source>
</evidence>